<comment type="caution">
    <text evidence="9">The sequence shown here is derived from an EMBL/GenBank/DDBJ whole genome shotgun (WGS) entry which is preliminary data.</text>
</comment>
<organism evidence="9 10">
    <name type="scientific">Chiloscyllium punctatum</name>
    <name type="common">Brownbanded bambooshark</name>
    <name type="synonym">Hemiscyllium punctatum</name>
    <dbReference type="NCBI Taxonomy" id="137246"/>
    <lineage>
        <taxon>Eukaryota</taxon>
        <taxon>Metazoa</taxon>
        <taxon>Chordata</taxon>
        <taxon>Craniata</taxon>
        <taxon>Vertebrata</taxon>
        <taxon>Chondrichthyes</taxon>
        <taxon>Elasmobranchii</taxon>
        <taxon>Galeomorphii</taxon>
        <taxon>Galeoidea</taxon>
        <taxon>Orectolobiformes</taxon>
        <taxon>Hemiscylliidae</taxon>
        <taxon>Chiloscyllium</taxon>
    </lineage>
</organism>
<gene>
    <name evidence="9" type="ORF">chiPu_0009143</name>
</gene>
<feature type="region of interest" description="Disordered" evidence="6">
    <location>
        <begin position="469"/>
        <end position="489"/>
    </location>
</feature>
<name>A0A401SJU3_CHIPU</name>
<evidence type="ECO:0000256" key="6">
    <source>
        <dbReference type="SAM" id="MobiDB-lite"/>
    </source>
</evidence>
<evidence type="ECO:0000259" key="7">
    <source>
        <dbReference type="PROSITE" id="PS51782"/>
    </source>
</evidence>
<dbReference type="OrthoDB" id="26679at2759"/>
<feature type="region of interest" description="Disordered" evidence="6">
    <location>
        <begin position="216"/>
        <end position="240"/>
    </location>
</feature>
<comment type="function">
    <text evidence="4">May be involved in protection from oxidative damage.</text>
</comment>
<feature type="compositionally biased region" description="Basic and acidic residues" evidence="6">
    <location>
        <begin position="101"/>
        <end position="112"/>
    </location>
</feature>
<keyword evidence="3" id="KW-0496">Mitochondrion</keyword>
<evidence type="ECO:0000256" key="1">
    <source>
        <dbReference type="ARBA" id="ARBA00004173"/>
    </source>
</evidence>
<dbReference type="GO" id="GO:0006979">
    <property type="term" value="P:response to oxidative stress"/>
    <property type="evidence" value="ECO:0007669"/>
    <property type="project" value="TreeGrafter"/>
</dbReference>
<feature type="domain" description="TLDc" evidence="8">
    <location>
        <begin position="654"/>
        <end position="815"/>
    </location>
</feature>
<feature type="region of interest" description="Disordered" evidence="6">
    <location>
        <begin position="308"/>
        <end position="332"/>
    </location>
</feature>
<comment type="subcellular location">
    <subcellularLocation>
        <location evidence="1">Mitochondrion</location>
    </subcellularLocation>
</comment>
<dbReference type="SMART" id="SM00257">
    <property type="entry name" value="LysM"/>
    <property type="match status" value="1"/>
</dbReference>
<keyword evidence="10" id="KW-1185">Reference proteome</keyword>
<evidence type="ECO:0000256" key="5">
    <source>
        <dbReference type="ARBA" id="ARBA00040604"/>
    </source>
</evidence>
<dbReference type="EMBL" id="BEZZ01000318">
    <property type="protein sequence ID" value="GCC30689.1"/>
    <property type="molecule type" value="Genomic_DNA"/>
</dbReference>
<proteinExistence type="inferred from homology"/>
<dbReference type="OMA" id="THIEGVC"/>
<dbReference type="SMART" id="SM00584">
    <property type="entry name" value="TLDc"/>
    <property type="match status" value="1"/>
</dbReference>
<sequence>MKCPDAEQKKTQEKKDVRRMSFQKPKGTIEYTVESRDSLNSIALKFDTAPNELVQLNKLFARAVVPGQILYVPDPDYISSVDSSPPLSPVSPLSPTSSETEFEKPLDVEHPDPKDLSCSQIHSCSRTPRVMSFTSEDEEAFTEKFLKITCRYITDGKGAVSGVLLVTPNNIMFDPLKHDPLVKEWGCEEYGIMCPMEEVLSAAMYSDILDNKVKESLPVEPENPGSIKNTNQLDERAQSSAVEVDFKRDLGNGSMSTTPRNRKESLFEDAFTESELSPIREELASEFRQDKSSVPLSDSVQTINQSAREKCLPSSAESLEVKATKQTSAESLLTHDSDVPGHELVEMKESGNPEMEISKNKHHPDDDDHAVHQTEDEQQATFSHILACDHKDAEAEGLGTECRATQSAPVSDLSGICKEENTDPSSRVGEELVPDSANDVEELRKLWKSHAMQQAKEQRETMQHAANKDIKPKTGQAAEQSEEGIALPKENRRNRSYRFLCLRVGKPMRKTFVSVASASMQQYAQRDRKHEYWFAIPQERAEHLYAFFVQWSPELYGDEAGEFMKEQGFMVVTKNEKSEMNENSNNVPLLADWEVVSVTEYHRRIDALNAEELCKLCRRLKITTREETSMKQNTTIKLDLESETFRPNLSEKSALLQTDQIEKLAKNLPPRTVGYPWTLIYSTAKHGMSLKTLYRSMTGIDTPMLLVIKDSDGQIFGALASEPFKVSDCFYGTGETFLFTFHPEFKIFKWTGDNMFFIKGDMDSLAFGGGGGEIGLWLDGDLYHGRSHSCKTFDNCILSKREDFYVQDIEIWAFE</sequence>
<feature type="domain" description="LysM" evidence="7">
    <location>
        <begin position="29"/>
        <end position="72"/>
    </location>
</feature>
<dbReference type="FunFam" id="3.10.350.10:FF:000002">
    <property type="entry name" value="Oxidation resistance protein 1 isoform X1"/>
    <property type="match status" value="1"/>
</dbReference>
<dbReference type="GO" id="GO:0005739">
    <property type="term" value="C:mitochondrion"/>
    <property type="evidence" value="ECO:0007669"/>
    <property type="project" value="UniProtKB-SubCell"/>
</dbReference>
<dbReference type="InterPro" id="IPR018392">
    <property type="entry name" value="LysM"/>
</dbReference>
<dbReference type="Proteomes" id="UP000287033">
    <property type="component" value="Unassembled WGS sequence"/>
</dbReference>
<accession>A0A401SJU3</accession>
<dbReference type="AlphaFoldDB" id="A0A401SJU3"/>
<feature type="region of interest" description="Disordered" evidence="6">
    <location>
        <begin position="81"/>
        <end position="112"/>
    </location>
</feature>
<dbReference type="PROSITE" id="PS51886">
    <property type="entry name" value="TLDC"/>
    <property type="match status" value="1"/>
</dbReference>
<reference evidence="9 10" key="1">
    <citation type="journal article" date="2018" name="Nat. Ecol. Evol.">
        <title>Shark genomes provide insights into elasmobranch evolution and the origin of vertebrates.</title>
        <authorList>
            <person name="Hara Y"/>
            <person name="Yamaguchi K"/>
            <person name="Onimaru K"/>
            <person name="Kadota M"/>
            <person name="Koyanagi M"/>
            <person name="Keeley SD"/>
            <person name="Tatsumi K"/>
            <person name="Tanaka K"/>
            <person name="Motone F"/>
            <person name="Kageyama Y"/>
            <person name="Nozu R"/>
            <person name="Adachi N"/>
            <person name="Nishimura O"/>
            <person name="Nakagawa R"/>
            <person name="Tanegashima C"/>
            <person name="Kiyatake I"/>
            <person name="Matsumoto R"/>
            <person name="Murakumo K"/>
            <person name="Nishida K"/>
            <person name="Terakita A"/>
            <person name="Kuratani S"/>
            <person name="Sato K"/>
            <person name="Hyodo S Kuraku.S."/>
        </authorList>
    </citation>
    <scope>NUCLEOTIDE SEQUENCE [LARGE SCALE GENOMIC DNA]</scope>
</reference>
<dbReference type="PANTHER" id="PTHR23354">
    <property type="entry name" value="NUCLEOLAR PROTEIN 7/ESTROGEN RECEPTOR COACTIVATOR-RELATED"/>
    <property type="match status" value="1"/>
</dbReference>
<dbReference type="STRING" id="137246.A0A401SJU3"/>
<feature type="compositionally biased region" description="Basic and acidic residues" evidence="6">
    <location>
        <begin position="1"/>
        <end position="19"/>
    </location>
</feature>
<evidence type="ECO:0000313" key="9">
    <source>
        <dbReference type="EMBL" id="GCC30689.1"/>
    </source>
</evidence>
<dbReference type="Pfam" id="PF07534">
    <property type="entry name" value="TLD"/>
    <property type="match status" value="1"/>
</dbReference>
<protein>
    <recommendedName>
        <fullName evidence="5">Oxidation resistance protein 1</fullName>
    </recommendedName>
</protein>
<dbReference type="PANTHER" id="PTHR23354:SF69">
    <property type="entry name" value="OXIDATION RESISTANCE PROTEIN 1"/>
    <property type="match status" value="1"/>
</dbReference>
<evidence type="ECO:0000256" key="4">
    <source>
        <dbReference type="ARBA" id="ARBA00037112"/>
    </source>
</evidence>
<dbReference type="InterPro" id="IPR036779">
    <property type="entry name" value="LysM_dom_sf"/>
</dbReference>
<feature type="region of interest" description="Disordered" evidence="6">
    <location>
        <begin position="1"/>
        <end position="23"/>
    </location>
</feature>
<feature type="compositionally biased region" description="Low complexity" evidence="6">
    <location>
        <begin position="81"/>
        <end position="99"/>
    </location>
</feature>
<dbReference type="Pfam" id="PF01476">
    <property type="entry name" value="LysM"/>
    <property type="match status" value="1"/>
</dbReference>
<dbReference type="PROSITE" id="PS51782">
    <property type="entry name" value="LYSM"/>
    <property type="match status" value="1"/>
</dbReference>
<dbReference type="Gene3D" id="3.10.350.10">
    <property type="entry name" value="LysM domain"/>
    <property type="match status" value="1"/>
</dbReference>
<dbReference type="CDD" id="cd00118">
    <property type="entry name" value="LysM"/>
    <property type="match status" value="1"/>
</dbReference>
<evidence type="ECO:0000256" key="2">
    <source>
        <dbReference type="ARBA" id="ARBA00009540"/>
    </source>
</evidence>
<comment type="similarity">
    <text evidence="2">Belongs to the OXR1 family.</text>
</comment>
<evidence type="ECO:0000256" key="3">
    <source>
        <dbReference type="ARBA" id="ARBA00023128"/>
    </source>
</evidence>
<dbReference type="InterPro" id="IPR006571">
    <property type="entry name" value="TLDc_dom"/>
</dbReference>
<dbReference type="GO" id="GO:0005634">
    <property type="term" value="C:nucleus"/>
    <property type="evidence" value="ECO:0007669"/>
    <property type="project" value="TreeGrafter"/>
</dbReference>
<evidence type="ECO:0000259" key="8">
    <source>
        <dbReference type="PROSITE" id="PS51886"/>
    </source>
</evidence>
<evidence type="ECO:0000313" key="10">
    <source>
        <dbReference type="Proteomes" id="UP000287033"/>
    </source>
</evidence>
<dbReference type="SUPFAM" id="SSF54106">
    <property type="entry name" value="LysM domain"/>
    <property type="match status" value="1"/>
</dbReference>